<dbReference type="NCBIfam" id="NF008528">
    <property type="entry name" value="PRK11463.1-2"/>
    <property type="match status" value="1"/>
</dbReference>
<dbReference type="AlphaFoldDB" id="A0A4Q9KED7"/>
<dbReference type="EMBL" id="SDMQ01000005">
    <property type="protein sequence ID" value="TBT85397.1"/>
    <property type="molecule type" value="Genomic_DNA"/>
</dbReference>
<dbReference type="GO" id="GO:0016020">
    <property type="term" value="C:membrane"/>
    <property type="evidence" value="ECO:0007669"/>
    <property type="project" value="InterPro"/>
</dbReference>
<dbReference type="Pfam" id="PF04186">
    <property type="entry name" value="FxsA"/>
    <property type="match status" value="1"/>
</dbReference>
<evidence type="ECO:0000313" key="3">
    <source>
        <dbReference type="EMBL" id="TBT85397.1"/>
    </source>
</evidence>
<dbReference type="InterPro" id="IPR007313">
    <property type="entry name" value="FxsA"/>
</dbReference>
<proteinExistence type="predicted"/>
<evidence type="ECO:0000256" key="1">
    <source>
        <dbReference type="SAM" id="MobiDB-lite"/>
    </source>
</evidence>
<evidence type="ECO:0000256" key="2">
    <source>
        <dbReference type="SAM" id="Phobius"/>
    </source>
</evidence>
<name>A0A4Q9KED7_9ACTN</name>
<feature type="transmembrane region" description="Helical" evidence="2">
    <location>
        <begin position="6"/>
        <end position="24"/>
    </location>
</feature>
<protein>
    <submittedName>
        <fullName evidence="3">FxsA family protein</fullName>
    </submittedName>
</protein>
<comment type="caution">
    <text evidence="3">The sequence shown here is derived from an EMBL/GenBank/DDBJ whole genome shotgun (WGS) entry which is preliminary data.</text>
</comment>
<keyword evidence="4" id="KW-1185">Reference proteome</keyword>
<reference evidence="3 4" key="1">
    <citation type="submission" date="2019-01" db="EMBL/GenBank/DDBJ databases">
        <title>Lactibacter flavus gen. nov., sp. nov., a novel bacterium of the family Propionibacteriaceae isolated from raw milk and dairy products.</title>
        <authorList>
            <person name="Huptas C."/>
            <person name="Wenning M."/>
            <person name="Breitenwieser F."/>
            <person name="Doll E."/>
            <person name="Von Neubeck M."/>
            <person name="Busse H.-J."/>
            <person name="Scherer S."/>
        </authorList>
    </citation>
    <scope>NUCLEOTIDE SEQUENCE [LARGE SCALE GENOMIC DNA]</scope>
    <source>
        <strain evidence="3 4">KCTC 33808</strain>
    </source>
</reference>
<feature type="transmembrane region" description="Helical" evidence="2">
    <location>
        <begin position="31"/>
        <end position="49"/>
    </location>
</feature>
<feature type="region of interest" description="Disordered" evidence="1">
    <location>
        <begin position="143"/>
        <end position="168"/>
    </location>
</feature>
<evidence type="ECO:0000313" key="4">
    <source>
        <dbReference type="Proteomes" id="UP000292373"/>
    </source>
</evidence>
<feature type="transmembrane region" description="Helical" evidence="2">
    <location>
        <begin position="77"/>
        <end position="103"/>
    </location>
</feature>
<gene>
    <name evidence="3" type="ORF">ET989_06530</name>
</gene>
<accession>A0A4Q9KED7</accession>
<organism evidence="3 4">
    <name type="scientific">Propioniciclava sinopodophylli</name>
    <dbReference type="NCBI Taxonomy" id="1837344"/>
    <lineage>
        <taxon>Bacteria</taxon>
        <taxon>Bacillati</taxon>
        <taxon>Actinomycetota</taxon>
        <taxon>Actinomycetes</taxon>
        <taxon>Propionibacteriales</taxon>
        <taxon>Propionibacteriaceae</taxon>
        <taxon>Propioniciclava</taxon>
    </lineage>
</organism>
<keyword evidence="2" id="KW-0472">Membrane</keyword>
<keyword evidence="2" id="KW-1133">Transmembrane helix</keyword>
<dbReference type="Proteomes" id="UP000292373">
    <property type="component" value="Unassembled WGS sequence"/>
</dbReference>
<sequence length="168" mass="18088">MRKATWVLVGLGVLAVAEIALLVWVAGEIGVGWTLLVLLALAAVGGFLLRREGGKAWASLREARDDPDAVGRKVSDAALVLVGGLLLMLPGFVTDVLGILCLVPATRPLARRGIQAVLNAATRRYRDQADLLETKLRPDTVVRGEAVEDAQRRPRPDDPTVIRGEVER</sequence>
<dbReference type="PANTHER" id="PTHR35335">
    <property type="entry name" value="UPF0716 PROTEIN FXSA"/>
    <property type="match status" value="1"/>
</dbReference>
<dbReference type="OrthoDB" id="9792788at2"/>
<dbReference type="RefSeq" id="WP_131167738.1">
    <property type="nucleotide sequence ID" value="NZ_CANLBI010000021.1"/>
</dbReference>
<dbReference type="PANTHER" id="PTHR35335:SF1">
    <property type="entry name" value="UPF0716 PROTEIN FXSA"/>
    <property type="match status" value="1"/>
</dbReference>
<keyword evidence="2" id="KW-0812">Transmembrane</keyword>